<dbReference type="InterPro" id="IPR051209">
    <property type="entry name" value="FAD-bind_Monooxygenase_sf"/>
</dbReference>
<reference evidence="6 7" key="1">
    <citation type="submission" date="2021-02" db="EMBL/GenBank/DDBJ databases">
        <title>Genome assembly of Pseudopithomyces chartarum.</title>
        <authorList>
            <person name="Jauregui R."/>
            <person name="Singh J."/>
            <person name="Voisey C."/>
        </authorList>
    </citation>
    <scope>NUCLEOTIDE SEQUENCE [LARGE SCALE GENOMIC DNA]</scope>
    <source>
        <strain evidence="6 7">AGR01</strain>
    </source>
</reference>
<evidence type="ECO:0000313" key="7">
    <source>
        <dbReference type="Proteomes" id="UP001280581"/>
    </source>
</evidence>
<dbReference type="SUPFAM" id="SSF51905">
    <property type="entry name" value="FAD/NAD(P)-binding domain"/>
    <property type="match status" value="3"/>
</dbReference>
<evidence type="ECO:0000256" key="1">
    <source>
        <dbReference type="ARBA" id="ARBA00010139"/>
    </source>
</evidence>
<evidence type="ECO:0008006" key="8">
    <source>
        <dbReference type="Google" id="ProtNLM"/>
    </source>
</evidence>
<keyword evidence="7" id="KW-1185">Reference proteome</keyword>
<comment type="similarity">
    <text evidence="1">Belongs to the FAD-binding monooxygenase family.</text>
</comment>
<dbReference type="GO" id="GO:0004499">
    <property type="term" value="F:N,N-dimethylaniline monooxygenase activity"/>
    <property type="evidence" value="ECO:0007669"/>
    <property type="project" value="InterPro"/>
</dbReference>
<dbReference type="PANTHER" id="PTHR42877:SF8">
    <property type="entry name" value="MONOOXYGENASE"/>
    <property type="match status" value="1"/>
</dbReference>
<dbReference type="Gene3D" id="3.50.50.60">
    <property type="entry name" value="FAD/NAD(P)-binding domain"/>
    <property type="match status" value="2"/>
</dbReference>
<accession>A0AAN6M737</accession>
<proteinExistence type="inferred from homology"/>
<evidence type="ECO:0000256" key="3">
    <source>
        <dbReference type="ARBA" id="ARBA00022827"/>
    </source>
</evidence>
<keyword evidence="2" id="KW-0285">Flavoprotein</keyword>
<dbReference type="Proteomes" id="UP001280581">
    <property type="component" value="Unassembled WGS sequence"/>
</dbReference>
<gene>
    <name evidence="6" type="ORF">GRF29_8g1160162</name>
</gene>
<feature type="region of interest" description="Disordered" evidence="5">
    <location>
        <begin position="18"/>
        <end position="40"/>
    </location>
</feature>
<evidence type="ECO:0000256" key="4">
    <source>
        <dbReference type="ARBA" id="ARBA00023002"/>
    </source>
</evidence>
<keyword evidence="4" id="KW-0560">Oxidoreductase</keyword>
<dbReference type="PANTHER" id="PTHR42877">
    <property type="entry name" value="L-ORNITHINE N(5)-MONOOXYGENASE-RELATED"/>
    <property type="match status" value="1"/>
</dbReference>
<dbReference type="Pfam" id="PF00743">
    <property type="entry name" value="FMO-like"/>
    <property type="match status" value="1"/>
</dbReference>
<comment type="caution">
    <text evidence="6">The sequence shown here is derived from an EMBL/GenBank/DDBJ whole genome shotgun (WGS) entry which is preliminary data.</text>
</comment>
<dbReference type="InterPro" id="IPR036188">
    <property type="entry name" value="FAD/NAD-bd_sf"/>
</dbReference>
<dbReference type="GO" id="GO:0050660">
    <property type="term" value="F:flavin adenine dinucleotide binding"/>
    <property type="evidence" value="ECO:0007669"/>
    <property type="project" value="InterPro"/>
</dbReference>
<evidence type="ECO:0000256" key="5">
    <source>
        <dbReference type="SAM" id="MobiDB-lite"/>
    </source>
</evidence>
<sequence>MLKRLSTFIRLTPSGEKIHKNEKSEKQHIESVEPSNCPSTTSVTVASTSEPVMAPSAMPDATNGVNGISATYDYPPPNPKGDYRVLQQYHSKPSKLRVACAGAGASGLCLAYKMEKMLIPDSWELTLYEKNPMFGGTWYENTYPGVACDIPAHDYNFTWDPKPDWTQFFASGKEIQGYFEDFAERHGSKKYMQLNSKIIEARWDNSEGVWDLTIENPKTKEQRKEWAHVFVNGTGILNTWKWPEIEGLHDFKGPVLHSANWDHNVEFKGKSTAIIGVGSTSVQITPALQKICKEVKVFMRSPTWISPPFGTGALTSDLQKDQDVDPGQRQYTFTEEDKKRFRDDPEYHLDFRKRIEAEINGVFGMYIQNSELSTMMRDVITKEMHRRMGPGNEELKKFITPKFAPGCRRISPGDGFLESLVQDNVTPVFEGIKRVVPEGIETVDGTVHKVENLVCATGFQVAFQPAFTVINGEGKSIKEDWTDGPNLYFGVSAPRFPNYYTIVGPGATWSNGTLIPSIETTIEYSIKCMRKMQHEGIKSMAVKQDALDEIYAHFDEFHRHTVWQEECRSWFKDGKIKQRIYLWPGATIHFLKTIKDPRWEDYDYKYRYKNRFAFLGNGDVRATVEKDTLGLSTYIRNSDHEWSVA</sequence>
<dbReference type="EMBL" id="WVTA01000002">
    <property type="protein sequence ID" value="KAK3215804.1"/>
    <property type="molecule type" value="Genomic_DNA"/>
</dbReference>
<feature type="compositionally biased region" description="Basic and acidic residues" evidence="5">
    <location>
        <begin position="18"/>
        <end position="31"/>
    </location>
</feature>
<evidence type="ECO:0000256" key="2">
    <source>
        <dbReference type="ARBA" id="ARBA00022630"/>
    </source>
</evidence>
<dbReference type="AlphaFoldDB" id="A0AAN6M737"/>
<keyword evidence="3" id="KW-0274">FAD</keyword>
<dbReference type="InterPro" id="IPR020946">
    <property type="entry name" value="Flavin_mOase-like"/>
</dbReference>
<organism evidence="6 7">
    <name type="scientific">Pseudopithomyces chartarum</name>
    <dbReference type="NCBI Taxonomy" id="1892770"/>
    <lineage>
        <taxon>Eukaryota</taxon>
        <taxon>Fungi</taxon>
        <taxon>Dikarya</taxon>
        <taxon>Ascomycota</taxon>
        <taxon>Pezizomycotina</taxon>
        <taxon>Dothideomycetes</taxon>
        <taxon>Pleosporomycetidae</taxon>
        <taxon>Pleosporales</taxon>
        <taxon>Massarineae</taxon>
        <taxon>Didymosphaeriaceae</taxon>
        <taxon>Pseudopithomyces</taxon>
    </lineage>
</organism>
<evidence type="ECO:0000313" key="6">
    <source>
        <dbReference type="EMBL" id="KAK3215804.1"/>
    </source>
</evidence>
<name>A0AAN6M737_9PLEO</name>
<protein>
    <recommendedName>
        <fullName evidence="8">FAD/NAD(P)-binding domain-containing protein</fullName>
    </recommendedName>
</protein>
<dbReference type="GO" id="GO:0050661">
    <property type="term" value="F:NADP binding"/>
    <property type="evidence" value="ECO:0007669"/>
    <property type="project" value="InterPro"/>
</dbReference>